<dbReference type="EMBL" id="CP003154">
    <property type="protein sequence ID" value="AFL75443.1"/>
    <property type="molecule type" value="Genomic_DNA"/>
</dbReference>
<evidence type="ECO:0000313" key="2">
    <source>
        <dbReference type="Proteomes" id="UP000006062"/>
    </source>
</evidence>
<dbReference type="OrthoDB" id="9797194at2"/>
<sequence length="88" mass="10039">MKESAYYVKLVEWSQEDQCFIGQCPEIIGPCCHGDDEEQVYHELCLIVDEWIAIMKKDAKPLSPMTSGINLSRLILERIGDTDHAARL</sequence>
<reference evidence="1 2" key="1">
    <citation type="submission" date="2012-06" db="EMBL/GenBank/DDBJ databases">
        <title>Complete sequence of Thiocystis violascens DSM 198.</title>
        <authorList>
            <consortium name="US DOE Joint Genome Institute"/>
            <person name="Lucas S."/>
            <person name="Han J."/>
            <person name="Lapidus A."/>
            <person name="Cheng J.-F."/>
            <person name="Goodwin L."/>
            <person name="Pitluck S."/>
            <person name="Peters L."/>
            <person name="Ovchinnikova G."/>
            <person name="Teshima H."/>
            <person name="Detter J.C."/>
            <person name="Han C."/>
            <person name="Tapia R."/>
            <person name="Land M."/>
            <person name="Hauser L."/>
            <person name="Kyrpides N."/>
            <person name="Ivanova N."/>
            <person name="Pagani I."/>
            <person name="Vogl K."/>
            <person name="Liu Z."/>
            <person name="Frigaard N.-U."/>
            <person name="Bryant D."/>
            <person name="Woyke T."/>
        </authorList>
    </citation>
    <scope>NUCLEOTIDE SEQUENCE [LARGE SCALE GENOMIC DNA]</scope>
    <source>
        <strain evidence="2">ATCC 17096 / DSM 198 / 6111</strain>
    </source>
</reference>
<dbReference type="RefSeq" id="WP_014779840.1">
    <property type="nucleotide sequence ID" value="NC_018012.1"/>
</dbReference>
<dbReference type="Proteomes" id="UP000006062">
    <property type="component" value="Chromosome"/>
</dbReference>
<evidence type="ECO:0000313" key="1">
    <source>
        <dbReference type="EMBL" id="AFL75443.1"/>
    </source>
</evidence>
<organism evidence="1 2">
    <name type="scientific">Thiocystis violascens (strain ATCC 17096 / DSM 198 / 6111)</name>
    <name type="common">Chromatium violascens</name>
    <dbReference type="NCBI Taxonomy" id="765911"/>
    <lineage>
        <taxon>Bacteria</taxon>
        <taxon>Pseudomonadati</taxon>
        <taxon>Pseudomonadota</taxon>
        <taxon>Gammaproteobacteria</taxon>
        <taxon>Chromatiales</taxon>
        <taxon>Chromatiaceae</taxon>
        <taxon>Thiocystis</taxon>
    </lineage>
</organism>
<accession>I3YEM5</accession>
<name>I3YEM5_THIV6</name>
<proteinExistence type="predicted"/>
<dbReference type="KEGG" id="tvi:Thivi_3582"/>
<dbReference type="eggNOG" id="COG1598">
    <property type="taxonomic scope" value="Bacteria"/>
</dbReference>
<dbReference type="STRING" id="765911.Thivi_3582"/>
<dbReference type="HOGENOM" id="CLU_2650767_0_0_6"/>
<keyword evidence="2" id="KW-1185">Reference proteome</keyword>
<gene>
    <name evidence="1" type="ordered locus">Thivi_3582</name>
</gene>
<dbReference type="AlphaFoldDB" id="I3YEM5"/>
<dbReference type="SUPFAM" id="SSF143100">
    <property type="entry name" value="TTHA1013/TTHA0281-like"/>
    <property type="match status" value="1"/>
</dbReference>
<protein>
    <submittedName>
        <fullName evidence="1">Uncharacterized protein family (UPF0150)</fullName>
    </submittedName>
</protein>
<dbReference type="InterPro" id="IPR035069">
    <property type="entry name" value="TTHA1013/TTHA0281-like"/>
</dbReference>